<evidence type="ECO:0000313" key="3">
    <source>
        <dbReference type="EMBL" id="EYB96658.1"/>
    </source>
</evidence>
<protein>
    <recommendedName>
        <fullName evidence="5">Secreted protein</fullName>
    </recommendedName>
</protein>
<feature type="signal peptide" evidence="2">
    <location>
        <begin position="1"/>
        <end position="20"/>
    </location>
</feature>
<organism evidence="3 4">
    <name type="scientific">Ancylostoma ceylanicum</name>
    <dbReference type="NCBI Taxonomy" id="53326"/>
    <lineage>
        <taxon>Eukaryota</taxon>
        <taxon>Metazoa</taxon>
        <taxon>Ecdysozoa</taxon>
        <taxon>Nematoda</taxon>
        <taxon>Chromadorea</taxon>
        <taxon>Rhabditida</taxon>
        <taxon>Rhabditina</taxon>
        <taxon>Rhabditomorpha</taxon>
        <taxon>Strongyloidea</taxon>
        <taxon>Ancylostomatidae</taxon>
        <taxon>Ancylostomatinae</taxon>
        <taxon>Ancylostoma</taxon>
    </lineage>
</organism>
<keyword evidence="4" id="KW-1185">Reference proteome</keyword>
<feature type="compositionally biased region" description="Low complexity" evidence="1">
    <location>
        <begin position="59"/>
        <end position="70"/>
    </location>
</feature>
<reference evidence="4" key="1">
    <citation type="journal article" date="2015" name="Nat. Genet.">
        <title>The genome and transcriptome of the zoonotic hookworm Ancylostoma ceylanicum identify infection-specific gene families.</title>
        <authorList>
            <person name="Schwarz E.M."/>
            <person name="Hu Y."/>
            <person name="Antoshechkin I."/>
            <person name="Miller M.M."/>
            <person name="Sternberg P.W."/>
            <person name="Aroian R.V."/>
        </authorList>
    </citation>
    <scope>NUCLEOTIDE SEQUENCE</scope>
    <source>
        <strain evidence="4">HY135</strain>
    </source>
</reference>
<keyword evidence="2" id="KW-0732">Signal</keyword>
<evidence type="ECO:0008006" key="5">
    <source>
        <dbReference type="Google" id="ProtNLM"/>
    </source>
</evidence>
<evidence type="ECO:0000256" key="1">
    <source>
        <dbReference type="SAM" id="MobiDB-lite"/>
    </source>
</evidence>
<evidence type="ECO:0000256" key="2">
    <source>
        <dbReference type="SAM" id="SignalP"/>
    </source>
</evidence>
<comment type="caution">
    <text evidence="3">The sequence shown here is derived from an EMBL/GenBank/DDBJ whole genome shotgun (WGS) entry which is preliminary data.</text>
</comment>
<feature type="region of interest" description="Disordered" evidence="1">
    <location>
        <begin position="41"/>
        <end position="71"/>
    </location>
</feature>
<dbReference type="Proteomes" id="UP000024635">
    <property type="component" value="Unassembled WGS sequence"/>
</dbReference>
<gene>
    <name evidence="3" type="primary">Acey_s0148.g2656</name>
    <name evidence="3" type="ORF">Y032_0148g2656</name>
</gene>
<accession>A0A016T123</accession>
<evidence type="ECO:0000313" key="4">
    <source>
        <dbReference type="Proteomes" id="UP000024635"/>
    </source>
</evidence>
<sequence>MRRLLVCCLLFCPFPPWSTASISRVLVVFIEQMRQQFDRPLAQAERGRRKQQRAEDVRVSSQPASSSPARRGGRVLVAALICQLAVCVIPGRVTRAGVGAGCLCGGGAASSCLLCAFISCA</sequence>
<dbReference type="AlphaFoldDB" id="A0A016T123"/>
<dbReference type="EMBL" id="JARK01001484">
    <property type="protein sequence ID" value="EYB96658.1"/>
    <property type="molecule type" value="Genomic_DNA"/>
</dbReference>
<feature type="chain" id="PRO_5001487018" description="Secreted protein" evidence="2">
    <location>
        <begin position="21"/>
        <end position="121"/>
    </location>
</feature>
<proteinExistence type="predicted"/>
<name>A0A016T123_9BILA</name>